<dbReference type="AlphaFoldDB" id="A0A0P6VUN6"/>
<dbReference type="Proteomes" id="UP000048984">
    <property type="component" value="Unassembled WGS sequence"/>
</dbReference>
<dbReference type="STRING" id="665126.ABB55_22890"/>
<proteinExistence type="predicted"/>
<keyword evidence="3" id="KW-1133">Transmembrane helix</keyword>
<reference evidence="5 6" key="2">
    <citation type="submission" date="2015-10" db="EMBL/GenBank/DDBJ databases">
        <title>Draft Genome Sequence of Prosthecomicrobium hirschii ATCC 27832.</title>
        <authorList>
            <person name="Daniel J."/>
            <person name="Givan S.A."/>
            <person name="Brun Y.V."/>
            <person name="Brown P.J."/>
        </authorList>
    </citation>
    <scope>NUCLEOTIDE SEQUENCE [LARGE SCALE GENOMIC DNA]</scope>
    <source>
        <strain evidence="5 6">16</strain>
    </source>
</reference>
<dbReference type="SUPFAM" id="SSF53448">
    <property type="entry name" value="Nucleotide-diphospho-sugar transferases"/>
    <property type="match status" value="1"/>
</dbReference>
<accession>A0A0P6VUN6</accession>
<evidence type="ECO:0000256" key="3">
    <source>
        <dbReference type="ARBA" id="ARBA00022989"/>
    </source>
</evidence>
<comment type="subcellular location">
    <subcellularLocation>
        <location evidence="1">Membrane</location>
        <topology evidence="1">Single-pass membrane protein</topology>
    </subcellularLocation>
</comment>
<reference evidence="5 6" key="1">
    <citation type="submission" date="2015-09" db="EMBL/GenBank/DDBJ databases">
        <authorList>
            <person name="Jackson K.R."/>
            <person name="Lunt B.L."/>
            <person name="Fisher J.N.B."/>
            <person name="Gardner A.V."/>
            <person name="Bailey M.E."/>
            <person name="Deus L.M."/>
            <person name="Earl A.S."/>
            <person name="Gibby P.D."/>
            <person name="Hartmann K.A."/>
            <person name="Liu J.E."/>
            <person name="Manci A.M."/>
            <person name="Nielsen D.A."/>
            <person name="Solomon M.B."/>
            <person name="Breakwell D.P."/>
            <person name="Burnett S.H."/>
            <person name="Grose J.H."/>
        </authorList>
    </citation>
    <scope>NUCLEOTIDE SEQUENCE [LARGE SCALE GENOMIC DNA]</scope>
    <source>
        <strain evidence="5 6">16</strain>
    </source>
</reference>
<comment type="caution">
    <text evidence="5">The sequence shown here is derived from an EMBL/GenBank/DDBJ whole genome shotgun (WGS) entry which is preliminary data.</text>
</comment>
<gene>
    <name evidence="5" type="ORF">ABB55_22890</name>
</gene>
<evidence type="ECO:0000313" key="6">
    <source>
        <dbReference type="Proteomes" id="UP000048984"/>
    </source>
</evidence>
<evidence type="ECO:0000256" key="2">
    <source>
        <dbReference type="ARBA" id="ARBA00022692"/>
    </source>
</evidence>
<dbReference type="Pfam" id="PF13704">
    <property type="entry name" value="Glyco_tranf_2_4"/>
    <property type="match status" value="1"/>
</dbReference>
<organism evidence="5 6">
    <name type="scientific">Prosthecodimorpha hirschii</name>
    <dbReference type="NCBI Taxonomy" id="665126"/>
    <lineage>
        <taxon>Bacteria</taxon>
        <taxon>Pseudomonadati</taxon>
        <taxon>Pseudomonadota</taxon>
        <taxon>Alphaproteobacteria</taxon>
        <taxon>Hyphomicrobiales</taxon>
        <taxon>Ancalomicrobiaceae</taxon>
        <taxon>Prosthecodimorpha</taxon>
    </lineage>
</organism>
<keyword evidence="6" id="KW-1185">Reference proteome</keyword>
<dbReference type="PANTHER" id="PTHR21461">
    <property type="entry name" value="GLYCOSYLTRANSFERASE FAMILY 92 PROTEIN"/>
    <property type="match status" value="1"/>
</dbReference>
<name>A0A0P6VUN6_9HYPH</name>
<dbReference type="EMBL" id="LJYW01000001">
    <property type="protein sequence ID" value="KPL54719.1"/>
    <property type="molecule type" value="Genomic_DNA"/>
</dbReference>
<evidence type="ECO:0000313" key="5">
    <source>
        <dbReference type="EMBL" id="KPL54719.1"/>
    </source>
</evidence>
<dbReference type="PANTHER" id="PTHR21461:SF69">
    <property type="entry name" value="GLYCOSYLTRANSFERASE FAMILY 92 PROTEIN"/>
    <property type="match status" value="1"/>
</dbReference>
<keyword evidence="3" id="KW-0472">Membrane</keyword>
<feature type="region of interest" description="Disordered" evidence="4">
    <location>
        <begin position="240"/>
        <end position="269"/>
    </location>
</feature>
<dbReference type="GO" id="GO:0005737">
    <property type="term" value="C:cytoplasm"/>
    <property type="evidence" value="ECO:0007669"/>
    <property type="project" value="TreeGrafter"/>
</dbReference>
<protein>
    <submittedName>
        <fullName evidence="5">Uncharacterized protein</fullName>
    </submittedName>
</protein>
<dbReference type="GO" id="GO:0016757">
    <property type="term" value="F:glycosyltransferase activity"/>
    <property type="evidence" value="ECO:0007669"/>
    <property type="project" value="TreeGrafter"/>
</dbReference>
<sequence>MALGIMAQSHNDPGPQRTAEGVTVTLATCAKNEGRYLLEWIAHHEGLGFTEIVVYDNGSSDGSARTLAALDALGRVKYRHQPDRPEFGPQLWAFTDAVLQSRSDWIVFLDLDEFLLLDEQRPIGDFLATFPDAVTQVFFNWRTFGSSGRVEPGFGLVMERFQKAAPPGHPMNRLGKSATRRLAFHAVHVHAPYLSHGLSVHADGTPMVLEDIQGRPVDIRYGGGRVNHYVVKSRHEFEEKKRRGRGDFPEGDPRKDRDADQYFTGHDRNEIAVPLPPGLAWRTRLRMARLAAGLLLVRLVPALRRRVAALLRRDGSGQLRRLTKESLLHGVRDGVLIRPPSDIRRPAAKRGRTPAGPPAGRRPADAPKRSPAG</sequence>
<feature type="region of interest" description="Disordered" evidence="4">
    <location>
        <begin position="338"/>
        <end position="373"/>
    </location>
</feature>
<dbReference type="RefSeq" id="WP_054360885.1">
    <property type="nucleotide sequence ID" value="NZ_LJYW01000001.1"/>
</dbReference>
<feature type="compositionally biased region" description="Basic and acidic residues" evidence="4">
    <location>
        <begin position="362"/>
        <end position="373"/>
    </location>
</feature>
<dbReference type="GO" id="GO:0016020">
    <property type="term" value="C:membrane"/>
    <property type="evidence" value="ECO:0007669"/>
    <property type="project" value="UniProtKB-SubCell"/>
</dbReference>
<keyword evidence="2" id="KW-0812">Transmembrane</keyword>
<dbReference type="Gene3D" id="3.90.550.10">
    <property type="entry name" value="Spore Coat Polysaccharide Biosynthesis Protein SpsA, Chain A"/>
    <property type="match status" value="1"/>
</dbReference>
<evidence type="ECO:0000256" key="1">
    <source>
        <dbReference type="ARBA" id="ARBA00004167"/>
    </source>
</evidence>
<dbReference type="InterPro" id="IPR029044">
    <property type="entry name" value="Nucleotide-diphossugar_trans"/>
</dbReference>
<evidence type="ECO:0000256" key="4">
    <source>
        <dbReference type="SAM" id="MobiDB-lite"/>
    </source>
</evidence>